<dbReference type="Antibodypedia" id="23748">
    <property type="antibodies" value="127 antibodies from 20 providers"/>
</dbReference>
<evidence type="ECO:0000313" key="1">
    <source>
        <dbReference type="Ensembl" id="ENSP00000496997.1"/>
    </source>
</evidence>
<keyword evidence="2" id="KW-1185">Reference proteome</keyword>
<dbReference type="Ensembl" id="ENST00000648120.1">
    <property type="protein sequence ID" value="ENSP00000496997.1"/>
    <property type="gene ID" value="ENSG00000005302.19"/>
</dbReference>
<dbReference type="AlphaFoldDB" id="A0A3B3IS16"/>
<reference evidence="1 2" key="1">
    <citation type="journal article" date="2001" name="Nature">
        <title>Initial sequencing and analysis of the human genome.</title>
        <authorList>
            <consortium name="International Human Genome Sequencing Consortium"/>
            <person name="Lander E.S."/>
            <person name="Linton L.M."/>
            <person name="Birren B."/>
            <person name="Nusbaum C."/>
            <person name="Zody M.C."/>
            <person name="Baldwin J."/>
            <person name="Devon K."/>
            <person name="Dewar K."/>
            <person name="Doyle M."/>
            <person name="FitzHugh W."/>
            <person name="Funke R."/>
            <person name="Gage D."/>
            <person name="Harris K."/>
            <person name="Heaford A."/>
            <person name="Howland J."/>
            <person name="Kann L."/>
            <person name="Lehoczky J."/>
            <person name="LeVine R."/>
            <person name="McEwan P."/>
            <person name="McKernan K."/>
            <person name="Meldrim J."/>
            <person name="Mesirov J.P."/>
            <person name="Miranda C."/>
            <person name="Morris W."/>
            <person name="Naylor J."/>
            <person name="Raymond C."/>
            <person name="Rosetti M."/>
            <person name="Santos R."/>
            <person name="Sheridan A."/>
            <person name="Sougnez C."/>
            <person name="Stange-Thomann N."/>
            <person name="Stojanovic N."/>
            <person name="Subramanian A."/>
            <person name="Wyman D."/>
            <person name="Rogers J."/>
            <person name="Sulston J."/>
            <person name="Ainscough R."/>
            <person name="Beck S."/>
            <person name="Bentley D."/>
            <person name="Burton J."/>
            <person name="Clee C."/>
            <person name="Carter N."/>
            <person name="Coulson A."/>
            <person name="Deadman R."/>
            <person name="Deloukas P."/>
            <person name="Dunham A."/>
            <person name="Dunham I."/>
            <person name="Durbin R."/>
            <person name="French L."/>
            <person name="Grafham D."/>
            <person name="Gregory S."/>
            <person name="Hubbard T."/>
            <person name="Humphray S."/>
            <person name="Hunt A."/>
            <person name="Jones M."/>
            <person name="Lloyd C."/>
            <person name="McMurray A."/>
            <person name="Matthews L."/>
            <person name="Mercer S."/>
            <person name="Milne S."/>
            <person name="Mullikin J.C."/>
            <person name="Mungall A."/>
            <person name="Plumb R."/>
            <person name="Ross M."/>
            <person name="Shownkeen R."/>
            <person name="Sims S."/>
            <person name="Waterston R.H."/>
            <person name="Wilson R.K."/>
            <person name="Hillier L.W."/>
            <person name="McPherson J.D."/>
            <person name="Marra M.A."/>
            <person name="Mardis E.R."/>
            <person name="Fulton L.A."/>
            <person name="Chinwalla A.T."/>
            <person name="Pepin K.H."/>
            <person name="Gish W.R."/>
            <person name="Chissoe S.L."/>
            <person name="Wendl M.C."/>
            <person name="Delehaunty K.D."/>
            <person name="Miner T.L."/>
            <person name="Delehaunty A."/>
            <person name="Kramer J.B."/>
            <person name="Cook L.L."/>
            <person name="Fulton R.S."/>
            <person name="Johnson D.L."/>
            <person name="Minx P.J."/>
            <person name="Clifton S.W."/>
            <person name="Hawkins T."/>
            <person name="Branscomb E."/>
            <person name="Predki P."/>
            <person name="Richardson P."/>
            <person name="Wenning S."/>
            <person name="Slezak T."/>
            <person name="Doggett N."/>
            <person name="Cheng J.F."/>
            <person name="Olsen A."/>
            <person name="Lucas S."/>
            <person name="Elkin C."/>
            <person name="Uberbacher E."/>
            <person name="Frazier M."/>
            <person name="Gibbs R.A."/>
            <person name="Muzny D.M."/>
            <person name="Scherer S.E."/>
            <person name="Bouck J.B."/>
            <person name="Sodergren E.J."/>
            <person name="Worley K.C."/>
            <person name="Rives C.M."/>
            <person name="Gorrell J.H."/>
            <person name="Metzker M.L."/>
            <person name="Naylor S.L."/>
            <person name="Kucherlapati R.S."/>
            <person name="Nelson D.L."/>
            <person name="Weinstock G.M."/>
            <person name="Sakaki Y."/>
            <person name="Fujiyama A."/>
            <person name="Hattori M."/>
            <person name="Yada T."/>
            <person name="Toyoda A."/>
            <person name="Itoh T."/>
            <person name="Kawagoe C."/>
            <person name="Watanabe H."/>
            <person name="Totoki Y."/>
            <person name="Taylor T."/>
            <person name="Weissenbach J."/>
            <person name="Heilig R."/>
            <person name="Saurin W."/>
            <person name="Artiguenave F."/>
            <person name="Brottier P."/>
            <person name="Bruls T."/>
            <person name="Pelletier E."/>
            <person name="Robert C."/>
            <person name="Wincker P."/>
            <person name="Smith D.R."/>
            <person name="Doucette-Stamm L."/>
            <person name="Rubenfield M."/>
            <person name="Weinstock K."/>
            <person name="Lee H.M."/>
            <person name="Dubois J."/>
            <person name="Rosenthal A."/>
            <person name="Platzer M."/>
            <person name="Nyakatura G."/>
            <person name="Taudien S."/>
            <person name="Rump A."/>
            <person name="Yang H."/>
            <person name="Yu J."/>
            <person name="Wang J."/>
            <person name="Huang G."/>
            <person name="Gu J."/>
            <person name="Hood L."/>
            <person name="Rowen L."/>
            <person name="Madan A."/>
            <person name="Qin S."/>
            <person name="Davis R.W."/>
            <person name="Federspiel N.A."/>
            <person name="Abola A.P."/>
            <person name="Proctor M.J."/>
            <person name="Myers R.M."/>
            <person name="Schmutz J."/>
            <person name="Dickson M."/>
            <person name="Grimwood J."/>
            <person name="Cox D.R."/>
            <person name="Olson M.V."/>
            <person name="Kaul R."/>
            <person name="Raymond C."/>
            <person name="Shimizu N."/>
            <person name="Kawasaki K."/>
            <person name="Minoshima S."/>
            <person name="Evans G.A."/>
            <person name="Athanasiou M."/>
            <person name="Schultz R."/>
            <person name="Roe B.A."/>
            <person name="Chen F."/>
            <person name="Pan H."/>
            <person name="Ramser J."/>
            <person name="Lehrach H."/>
            <person name="Reinhardt R."/>
            <person name="McCombie W.R."/>
            <person name="de la Bastide M."/>
            <person name="Dedhia N."/>
            <person name="Blocker H."/>
            <person name="Hornischer K."/>
            <person name="Nordsiek G."/>
            <person name="Agarwala R."/>
            <person name="Aravind L."/>
            <person name="Bailey J.A."/>
            <person name="Bateman A."/>
            <person name="Batzoglou S."/>
            <person name="Birney E."/>
            <person name="Bork P."/>
            <person name="Brown D.G."/>
            <person name="Burge C.B."/>
            <person name="Cerutti L."/>
            <person name="Chen H.C."/>
            <person name="Church D."/>
            <person name="Clamp M."/>
            <person name="Copley R.R."/>
            <person name="Doerks T."/>
            <person name="Eddy S.R."/>
            <person name="Eichler E.E."/>
            <person name="Furey T.S."/>
            <person name="Galagan J."/>
            <person name="Gilbert J.G."/>
            <person name="Harmon C."/>
            <person name="Hayashizaki Y."/>
            <person name="Haussler D."/>
            <person name="Hermjakob H."/>
            <person name="Hokamp K."/>
            <person name="Jang W."/>
            <person name="Johnson L.S."/>
            <person name="Jones T.A."/>
            <person name="Kasif S."/>
            <person name="Kaspryzk A."/>
            <person name="Kennedy S."/>
            <person name="Kent W.J."/>
            <person name="Kitts P."/>
            <person name="Koonin E.V."/>
            <person name="Korf I."/>
            <person name="Kulp D."/>
            <person name="Lancet D."/>
            <person name="Lowe T.M."/>
            <person name="McLysaght A."/>
            <person name="Mikkelsen T."/>
            <person name="Moran J.V."/>
            <person name="Mulder N."/>
            <person name="Pollara V.J."/>
            <person name="Ponting C.P."/>
            <person name="Schuler G."/>
            <person name="Schultz J."/>
            <person name="Slater G."/>
            <person name="Smit A.F."/>
            <person name="Stupka E."/>
            <person name="Szustakowski J."/>
            <person name="Thierry-Mieg D."/>
            <person name="Thierry-Mieg J."/>
            <person name="Wagner L."/>
            <person name="Wallis J."/>
            <person name="Wheeler R."/>
            <person name="Williams A."/>
            <person name="Wolf Y.I."/>
            <person name="Wolfe K.H."/>
            <person name="Yang S.P."/>
            <person name="Yeh R.F."/>
            <person name="Collins F."/>
            <person name="Guyer M.S."/>
            <person name="Peterson J."/>
            <person name="Felsenfeld A."/>
            <person name="Wetterstrand K.A."/>
            <person name="Patrinos A."/>
            <person name="Morgan M.J."/>
            <person name="de Jong P."/>
            <person name="Catanese J.J."/>
            <person name="Osoegawa K."/>
            <person name="Shizuya H."/>
            <person name="Choi S."/>
            <person name="Chen Y.J."/>
        </authorList>
    </citation>
    <scope>NUCLEOTIDE SEQUENCE [LARGE SCALE GENOMIC DNA]</scope>
</reference>
<dbReference type="ExpressionAtlas" id="A0A3B3IS16">
    <property type="expression patterns" value="baseline and differential"/>
</dbReference>
<gene>
    <name evidence="1" type="primary">MSL3</name>
</gene>
<organism evidence="1 2">
    <name type="scientific">Homo sapiens</name>
    <name type="common">Human</name>
    <dbReference type="NCBI Taxonomy" id="9606"/>
    <lineage>
        <taxon>Eukaryota</taxon>
        <taxon>Metazoa</taxon>
        <taxon>Chordata</taxon>
        <taxon>Craniata</taxon>
        <taxon>Vertebrata</taxon>
        <taxon>Euteleostomi</taxon>
        <taxon>Mammalia</taxon>
        <taxon>Eutheria</taxon>
        <taxon>Euarchontoglires</taxon>
        <taxon>Primates</taxon>
        <taxon>Haplorrhini</taxon>
        <taxon>Catarrhini</taxon>
        <taxon>Hominidae</taxon>
        <taxon>Homo</taxon>
    </lineage>
</organism>
<protein>
    <submittedName>
        <fullName evidence="1">MSL complex subunit 3</fullName>
    </submittedName>
</protein>
<dbReference type="OrthoDB" id="10044771at2759"/>
<dbReference type="VEuPathDB" id="HostDB:ENSG00000005302"/>
<reference evidence="1 2" key="3">
    <citation type="journal article" date="2005" name="Nature">
        <title>The DNA sequence of the human X chromosome.</title>
        <authorList>
            <person name="Ross M.T."/>
            <person name="Grafham D.V."/>
            <person name="Coffey A.J."/>
            <person name="Scherer S."/>
            <person name="McLay K."/>
            <person name="Muzny D."/>
            <person name="Platzer M."/>
            <person name="Howell G.R."/>
            <person name="Burrows C."/>
            <person name="Bird C.P."/>
            <person name="Frankish A."/>
            <person name="Lovell F.L."/>
            <person name="Howe K.L."/>
            <person name="Ashurst J.L."/>
            <person name="Fulton R.S."/>
            <person name="Sudbrak R."/>
            <person name="Wen G."/>
            <person name="Jones M.C."/>
            <person name="Hurles M.E."/>
            <person name="Andrews T.D."/>
            <person name="Scott C.E."/>
            <person name="Searle S."/>
            <person name="Ramser J."/>
            <person name="Whittaker A."/>
            <person name="Deadman R."/>
            <person name="Carter N.P."/>
            <person name="Hunt S.E."/>
            <person name="Chen R."/>
            <person name="Cree A."/>
            <person name="Gunaratne P."/>
            <person name="Havlak P."/>
            <person name="Hodgson A."/>
            <person name="Metzker M.L."/>
            <person name="Richards S."/>
            <person name="Scott G."/>
            <person name="Steffen D."/>
            <person name="Sodergren E."/>
            <person name="Wheeler D.A."/>
            <person name="Worley K.C."/>
            <person name="Ainscough R."/>
            <person name="Ambrose K.D."/>
            <person name="Ansari-Lari M.A."/>
            <person name="Aradhya S."/>
            <person name="Ashwell R.I."/>
            <person name="Babbage A.K."/>
            <person name="Bagguley C.L."/>
            <person name="Ballabio A."/>
            <person name="Banerjee R."/>
            <person name="Barker G.E."/>
            <person name="Barlow K.F."/>
            <person name="Barrett I.P."/>
            <person name="Bates K.N."/>
            <person name="Beare D.M."/>
            <person name="Beasley H."/>
            <person name="Beasley O."/>
            <person name="Beck A."/>
            <person name="Bethel G."/>
            <person name="Blechschmidt K."/>
            <person name="Brady N."/>
            <person name="Bray-Allen S."/>
            <person name="Bridgeman A.M."/>
            <person name="Brown A.J."/>
            <person name="Brown M.J."/>
            <person name="Bonnin D."/>
            <person name="Bruford E.A."/>
            <person name="Buhay C."/>
            <person name="Burch P."/>
            <person name="Burford D."/>
            <person name="Burgess J."/>
            <person name="Burrill W."/>
            <person name="Burton J."/>
            <person name="Bye J.M."/>
            <person name="Carder C."/>
            <person name="Carrel L."/>
            <person name="Chako J."/>
            <person name="Chapman J.C."/>
            <person name="Chavez D."/>
            <person name="Chen E."/>
            <person name="Chen G."/>
            <person name="Chen Y."/>
            <person name="Chen Z."/>
            <person name="Chinault C."/>
            <person name="Ciccodicola A."/>
            <person name="Clark S.Y."/>
            <person name="Clarke G."/>
            <person name="Clee C.M."/>
            <person name="Clegg S."/>
            <person name="Clerc-Blankenburg K."/>
            <person name="Clifford K."/>
            <person name="Cobley V."/>
            <person name="Cole C.G."/>
            <person name="Conquer J.S."/>
            <person name="Corby N."/>
            <person name="Connor R.E."/>
            <person name="David R."/>
            <person name="Davies J."/>
            <person name="Davis C."/>
            <person name="Davis J."/>
            <person name="Delgado O."/>
            <person name="Deshazo D."/>
            <person name="Dhami P."/>
            <person name="Ding Y."/>
            <person name="Dinh H."/>
            <person name="Dodsworth S."/>
            <person name="Draper H."/>
            <person name="Dugan-Rocha S."/>
            <person name="Dunham A."/>
            <person name="Dunn M."/>
            <person name="Durbin K.J."/>
            <person name="Dutta I."/>
            <person name="Eades T."/>
            <person name="Ellwood M."/>
            <person name="Emery-Cohen A."/>
            <person name="Errington H."/>
            <person name="Evans K.L."/>
            <person name="Faulkner L."/>
            <person name="Francis F."/>
            <person name="Frankland J."/>
            <person name="Fraser A.E."/>
            <person name="Galgoczy P."/>
            <person name="Gilbert J."/>
            <person name="Gill R."/>
            <person name="Glockner G."/>
            <person name="Gregory S.G."/>
            <person name="Gribble S."/>
            <person name="Griffiths C."/>
            <person name="Grocock R."/>
            <person name="Gu Y."/>
            <person name="Gwilliam R."/>
            <person name="Hamilton C."/>
            <person name="Hart E.A."/>
            <person name="Hawes A."/>
            <person name="Heath P.D."/>
            <person name="Heitmann K."/>
            <person name="Hennig S."/>
            <person name="Hernandez J."/>
            <person name="Hinzmann B."/>
            <person name="Ho S."/>
            <person name="Hoffs M."/>
            <person name="Howden P.J."/>
            <person name="Huckle E.J."/>
            <person name="Hume J."/>
            <person name="Hunt P.J."/>
            <person name="Hunt A.R."/>
            <person name="Isherwood J."/>
            <person name="Jacob L."/>
            <person name="Johnson D."/>
            <person name="Jones S."/>
            <person name="de Jong P.J."/>
            <person name="Joseph S.S."/>
            <person name="Keenan S."/>
            <person name="Kelly S."/>
            <person name="Kershaw J.K."/>
            <person name="Khan Z."/>
            <person name="Kioschis P."/>
            <person name="Klages S."/>
            <person name="Knights A.J."/>
            <person name="Kosiura A."/>
            <person name="Kovar-Smith C."/>
            <person name="Laird G.K."/>
            <person name="Langford C."/>
            <person name="Lawlor S."/>
            <person name="Leversha M."/>
            <person name="Lewis L."/>
            <person name="Liu W."/>
            <person name="Lloyd C."/>
            <person name="Lloyd D.M."/>
            <person name="Loulseged H."/>
            <person name="Loveland J.E."/>
            <person name="Lovell J.D."/>
            <person name="Lozado R."/>
            <person name="Lu J."/>
            <person name="Lyne R."/>
            <person name="Ma J."/>
            <person name="Maheshwari M."/>
            <person name="Matthews L.H."/>
            <person name="McDowall J."/>
            <person name="McLaren S."/>
            <person name="McMurray A."/>
            <person name="Meidl P."/>
            <person name="Meitinger T."/>
            <person name="Milne S."/>
            <person name="Miner G."/>
            <person name="Mistry S.L."/>
            <person name="Morgan M."/>
            <person name="Morris S."/>
            <person name="Muller I."/>
            <person name="Mullikin J.C."/>
            <person name="Nguyen N."/>
            <person name="Nordsiek G."/>
            <person name="Nyakatura G."/>
            <person name="O'Dell C.N."/>
            <person name="Okwuonu G."/>
            <person name="Palmer S."/>
            <person name="Pandian R."/>
            <person name="Parker D."/>
            <person name="Parrish J."/>
            <person name="Pasternak S."/>
            <person name="Patel D."/>
            <person name="Pearce A.V."/>
            <person name="Pearson D.M."/>
            <person name="Pelan S.E."/>
            <person name="Perez L."/>
            <person name="Porter K.M."/>
            <person name="Ramsey Y."/>
            <person name="Reichwald K."/>
            <person name="Rhodes S."/>
            <person name="Ridler K.A."/>
            <person name="Schlessinger D."/>
            <person name="Schueler M.G."/>
            <person name="Sehra H.K."/>
            <person name="Shaw-Smith C."/>
            <person name="Shen H."/>
            <person name="Sheridan E.M."/>
            <person name="Shownkeen R."/>
            <person name="Skuce C.D."/>
            <person name="Smith M.L."/>
            <person name="Sotheran E.C."/>
            <person name="Steingruber H.E."/>
            <person name="Steward C.A."/>
            <person name="Storey R."/>
            <person name="Swann R.M."/>
            <person name="Swarbreck D."/>
            <person name="Tabor P.E."/>
            <person name="Taudien S."/>
            <person name="Taylor T."/>
            <person name="Teague B."/>
            <person name="Thomas K."/>
            <person name="Thorpe A."/>
            <person name="Timms K."/>
            <person name="Tracey A."/>
            <person name="Trevanion S."/>
            <person name="Tromans A.C."/>
            <person name="d'Urso M."/>
            <person name="Verduzco D."/>
            <person name="Villasana D."/>
            <person name="Waldron L."/>
            <person name="Wall M."/>
            <person name="Wang Q."/>
            <person name="Warren J."/>
            <person name="Warry G.L."/>
            <person name="Wei X."/>
            <person name="West A."/>
            <person name="Whitehead S.L."/>
            <person name="Whiteley M.N."/>
            <person name="Wilkinson J.E."/>
            <person name="Willey D.L."/>
            <person name="Williams G."/>
            <person name="Williams L."/>
            <person name="Williamson A."/>
            <person name="Williamson H."/>
            <person name="Wilming L."/>
            <person name="Woodmansey R.L."/>
            <person name="Wray P.W."/>
            <person name="Yen J."/>
            <person name="Zhang J."/>
            <person name="Zhou J."/>
            <person name="Zoghbi H."/>
            <person name="Zorilla S."/>
            <person name="Buck D."/>
            <person name="Reinhardt R."/>
            <person name="Poustka A."/>
            <person name="Rosenthal A."/>
            <person name="Lehrach H."/>
            <person name="Meindl A."/>
            <person name="Minx P.J."/>
            <person name="Hillier L.W."/>
            <person name="Willard H.F."/>
            <person name="Wilson R.K."/>
            <person name="Waterston R.H."/>
            <person name="Rice C.M."/>
            <person name="Vaudin M."/>
            <person name="Coulson A."/>
            <person name="Nelson D.L."/>
            <person name="Weinstock G."/>
            <person name="Sulston J.E."/>
            <person name="Durbin R."/>
            <person name="Hubbard T."/>
            <person name="Gibbs R.A."/>
            <person name="Beck S."/>
            <person name="Rogers J."/>
            <person name="Bentley D.R."/>
        </authorList>
    </citation>
    <scope>NUCLEOTIDE SEQUENCE [LARGE SCALE GENOMIC DNA]</scope>
</reference>
<dbReference type="GeneTree" id="ENSGT00950000182965"/>
<reference evidence="1" key="5">
    <citation type="submission" date="2025-09" db="UniProtKB">
        <authorList>
            <consortium name="Ensembl"/>
        </authorList>
    </citation>
    <scope>IDENTIFICATION</scope>
</reference>
<reference evidence="1" key="4">
    <citation type="submission" date="2025-08" db="UniProtKB">
        <authorList>
            <consortium name="Ensembl"/>
        </authorList>
    </citation>
    <scope>IDENTIFICATION</scope>
</reference>
<reference evidence="1 2" key="2">
    <citation type="journal article" date="2004" name="Nature">
        <title>Finishing the euchromatic sequence of the human genome.</title>
        <authorList>
            <consortium name="International Human Genome Sequencing Consortium"/>
        </authorList>
    </citation>
    <scope>NUCLEOTIDE SEQUENCE [LARGE SCALE GENOMIC DNA]</scope>
</reference>
<proteinExistence type="predicted"/>
<evidence type="ECO:0000313" key="2">
    <source>
        <dbReference type="Proteomes" id="UP000005640"/>
    </source>
</evidence>
<sequence length="54" mass="5815">MSPSVRPGAGWAPVGRPGRPIQVLIHSYTALAADLRRCVPGTLVQFRPHPACRP</sequence>
<dbReference type="EMBL" id="AC004554">
    <property type="status" value="NOT_ANNOTATED_CDS"/>
    <property type="molecule type" value="Genomic_DNA"/>
</dbReference>
<dbReference type="Bgee" id="ENSG00000005302">
    <property type="expression patterns" value="Expressed in monocyte and 193 other cell types or tissues"/>
</dbReference>
<dbReference type="HGNC" id="HGNC:7370">
    <property type="gene designation" value="MSL3"/>
</dbReference>
<accession>A0A3B3IS16</accession>
<dbReference type="OpenTargets" id="ENSG00000005302"/>
<dbReference type="Proteomes" id="UP000005640">
    <property type="component" value="Chromosome X"/>
</dbReference>
<dbReference type="ChiTaRS" id="MSL3">
    <property type="organism name" value="human"/>
</dbReference>
<name>A0A3B3IS16_HUMAN</name>